<evidence type="ECO:0000256" key="2">
    <source>
        <dbReference type="SAM" id="Phobius"/>
    </source>
</evidence>
<feature type="transmembrane region" description="Helical" evidence="2">
    <location>
        <begin position="131"/>
        <end position="152"/>
    </location>
</feature>
<reference evidence="3 4" key="1">
    <citation type="submission" date="2021-01" db="EMBL/GenBank/DDBJ databases">
        <title>Whole genome shotgun sequence of Actinoplanes deccanensis NBRC 13994.</title>
        <authorList>
            <person name="Komaki H."/>
            <person name="Tamura T."/>
        </authorList>
    </citation>
    <scope>NUCLEOTIDE SEQUENCE [LARGE SCALE GENOMIC DNA]</scope>
    <source>
        <strain evidence="3 4">NBRC 13994</strain>
    </source>
</reference>
<dbReference type="Proteomes" id="UP000609879">
    <property type="component" value="Unassembled WGS sequence"/>
</dbReference>
<comment type="caution">
    <text evidence="3">The sequence shown here is derived from an EMBL/GenBank/DDBJ whole genome shotgun (WGS) entry which is preliminary data.</text>
</comment>
<dbReference type="EMBL" id="BOMI01000066">
    <property type="protein sequence ID" value="GID74880.1"/>
    <property type="molecule type" value="Genomic_DNA"/>
</dbReference>
<keyword evidence="2" id="KW-0812">Transmembrane</keyword>
<proteinExistence type="predicted"/>
<sequence>MSAWQIGSRPPTPKPPERRTREQTAGSRQGTQQFVNTLTKWIPGDALAVYVTGVTALHAQPQSRPSVPLLVVVAVVAPLLVIGGAWATGKPLGTPTWVSAGLALVAFGIWSLTVPFSGWQRWSLISGNQEGVAIGAAVAALLFGLFAEGLVLRVTPAAKRATAEGA</sequence>
<evidence type="ECO:0000313" key="3">
    <source>
        <dbReference type="EMBL" id="GID74880.1"/>
    </source>
</evidence>
<name>A0ABQ3Y4T9_9ACTN</name>
<evidence type="ECO:0000313" key="4">
    <source>
        <dbReference type="Proteomes" id="UP000609879"/>
    </source>
</evidence>
<feature type="transmembrane region" description="Helical" evidence="2">
    <location>
        <begin position="98"/>
        <end position="119"/>
    </location>
</feature>
<evidence type="ECO:0008006" key="5">
    <source>
        <dbReference type="Google" id="ProtNLM"/>
    </source>
</evidence>
<dbReference type="RefSeq" id="WP_203764018.1">
    <property type="nucleotide sequence ID" value="NZ_BAAABO010000036.1"/>
</dbReference>
<accession>A0ABQ3Y4T9</accession>
<organism evidence="3 4">
    <name type="scientific">Paractinoplanes deccanensis</name>
    <dbReference type="NCBI Taxonomy" id="113561"/>
    <lineage>
        <taxon>Bacteria</taxon>
        <taxon>Bacillati</taxon>
        <taxon>Actinomycetota</taxon>
        <taxon>Actinomycetes</taxon>
        <taxon>Micromonosporales</taxon>
        <taxon>Micromonosporaceae</taxon>
        <taxon>Paractinoplanes</taxon>
    </lineage>
</organism>
<keyword evidence="4" id="KW-1185">Reference proteome</keyword>
<evidence type="ECO:0000256" key="1">
    <source>
        <dbReference type="SAM" id="MobiDB-lite"/>
    </source>
</evidence>
<keyword evidence="2" id="KW-0472">Membrane</keyword>
<feature type="region of interest" description="Disordered" evidence="1">
    <location>
        <begin position="1"/>
        <end position="31"/>
    </location>
</feature>
<keyword evidence="2" id="KW-1133">Transmembrane helix</keyword>
<gene>
    <name evidence="3" type="ORF">Ade02nite_35210</name>
</gene>
<feature type="transmembrane region" description="Helical" evidence="2">
    <location>
        <begin position="67"/>
        <end position="86"/>
    </location>
</feature>
<protein>
    <recommendedName>
        <fullName evidence="5">SPW repeat-containing protein</fullName>
    </recommendedName>
</protein>